<reference evidence="1 2" key="1">
    <citation type="submission" date="2024-01" db="EMBL/GenBank/DDBJ databases">
        <authorList>
            <person name="Allen C."/>
            <person name="Tagirdzhanova G."/>
        </authorList>
    </citation>
    <scope>NUCLEOTIDE SEQUENCE [LARGE SCALE GENOMIC DNA]</scope>
</reference>
<evidence type="ECO:0000313" key="2">
    <source>
        <dbReference type="Proteomes" id="UP001642482"/>
    </source>
</evidence>
<sequence>MIEIGSKLSGNEIDTSILLVCDRGATASGLWVPWRQPGRDCNVVFEADLPTPVRRLVRGRTRPSWQRAHRDVQYGLVPSTPDEAEVLGVCVDGSLQHFTLLSLPAWRLLRLVHNLALTSPTLFPFTFERIDDDDDDDYEADPETGGRTVMQIDGDMLQRCVDKRALEELFAKPVHAAKLFAALQKLDGGFDLSKGVDTDMAVDGGLNLDERTLHCIDRLYIILEYYLQPVL</sequence>
<proteinExistence type="predicted"/>
<gene>
    <name evidence="1" type="ORF">SEUCBS140593_002624</name>
</gene>
<dbReference type="Proteomes" id="UP001642482">
    <property type="component" value="Unassembled WGS sequence"/>
</dbReference>
<evidence type="ECO:0000313" key="1">
    <source>
        <dbReference type="EMBL" id="CAK7215723.1"/>
    </source>
</evidence>
<organism evidence="1 2">
    <name type="scientific">Sporothrix eucalyptigena</name>
    <dbReference type="NCBI Taxonomy" id="1812306"/>
    <lineage>
        <taxon>Eukaryota</taxon>
        <taxon>Fungi</taxon>
        <taxon>Dikarya</taxon>
        <taxon>Ascomycota</taxon>
        <taxon>Pezizomycotina</taxon>
        <taxon>Sordariomycetes</taxon>
        <taxon>Sordariomycetidae</taxon>
        <taxon>Ophiostomatales</taxon>
        <taxon>Ophiostomataceae</taxon>
        <taxon>Sporothrix</taxon>
    </lineage>
</organism>
<keyword evidence="2" id="KW-1185">Reference proteome</keyword>
<name>A0ABP0B879_9PEZI</name>
<dbReference type="EMBL" id="CAWUHD010000018">
    <property type="protein sequence ID" value="CAK7215723.1"/>
    <property type="molecule type" value="Genomic_DNA"/>
</dbReference>
<evidence type="ECO:0008006" key="3">
    <source>
        <dbReference type="Google" id="ProtNLM"/>
    </source>
</evidence>
<comment type="caution">
    <text evidence="1">The sequence shown here is derived from an EMBL/GenBank/DDBJ whole genome shotgun (WGS) entry which is preliminary data.</text>
</comment>
<protein>
    <recommendedName>
        <fullName evidence="3">Cleavage/polyadenylation specificity factor A subunit C-terminal domain-containing protein</fullName>
    </recommendedName>
</protein>
<accession>A0ABP0B879</accession>